<dbReference type="AlphaFoldDB" id="A0A1H3MW02"/>
<reference evidence="2 3" key="1">
    <citation type="submission" date="2016-10" db="EMBL/GenBank/DDBJ databases">
        <authorList>
            <person name="de Groot N.N."/>
        </authorList>
    </citation>
    <scope>NUCLEOTIDE SEQUENCE [LARGE SCALE GENOMIC DNA]</scope>
    <source>
        <strain evidence="2 3">LMG 24775</strain>
    </source>
</reference>
<evidence type="ECO:0000313" key="1">
    <source>
        <dbReference type="EMBL" id="QPS84967.1"/>
    </source>
</evidence>
<evidence type="ECO:0000313" key="3">
    <source>
        <dbReference type="Proteomes" id="UP000183417"/>
    </source>
</evidence>
<dbReference type="EMBL" id="CP065749">
    <property type="protein sequence ID" value="QPS84967.1"/>
    <property type="molecule type" value="Genomic_DNA"/>
</dbReference>
<accession>A0A1H3MW02</accession>
<dbReference type="SUPFAM" id="SSF51366">
    <property type="entry name" value="Ribulose-phoshate binding barrel"/>
    <property type="match status" value="1"/>
</dbReference>
<evidence type="ECO:0000313" key="2">
    <source>
        <dbReference type="EMBL" id="SDY80897.1"/>
    </source>
</evidence>
<reference evidence="1 4" key="2">
    <citation type="submission" date="2020-12" db="EMBL/GenBank/DDBJ databases">
        <title>FDA dAtabase for Regulatory Grade micrObial Sequences (FDA-ARGOS): Supporting development and validation of Infectious Disease Dx tests.</title>
        <authorList>
            <person name="Sproer C."/>
            <person name="Gronow S."/>
            <person name="Severitt S."/>
            <person name="Schroder I."/>
            <person name="Tallon L."/>
            <person name="Sadzewicz L."/>
            <person name="Zhao X."/>
            <person name="Boylan J."/>
            <person name="Ott S."/>
            <person name="Bowen H."/>
            <person name="Vavikolanu K."/>
            <person name="Mehta A."/>
            <person name="Aluvathingal J."/>
            <person name="Nadendla S."/>
            <person name="Lowell S."/>
            <person name="Myers T."/>
            <person name="Yan Y."/>
            <person name="Sichtig H."/>
        </authorList>
    </citation>
    <scope>NUCLEOTIDE SEQUENCE [LARGE SCALE GENOMIC DNA]</scope>
    <source>
        <strain evidence="1 4">FDAARGOS_890</strain>
        <plasmid evidence="1 4">unnamed</plasmid>
    </source>
</reference>
<keyword evidence="4" id="KW-1185">Reference proteome</keyword>
<dbReference type="Proteomes" id="UP000595064">
    <property type="component" value="Plasmid unnamed"/>
</dbReference>
<dbReference type="GeneID" id="94689224"/>
<proteinExistence type="predicted"/>
<organism evidence="2 3">
    <name type="scientific">Delftia lacustris</name>
    <dbReference type="NCBI Taxonomy" id="558537"/>
    <lineage>
        <taxon>Bacteria</taxon>
        <taxon>Pseudomonadati</taxon>
        <taxon>Pseudomonadota</taxon>
        <taxon>Betaproteobacteria</taxon>
        <taxon>Burkholderiales</taxon>
        <taxon>Comamonadaceae</taxon>
        <taxon>Delftia</taxon>
    </lineage>
</organism>
<name>A0A1H3MW02_9BURK</name>
<dbReference type="InterPro" id="IPR011060">
    <property type="entry name" value="RibuloseP-bd_barrel"/>
</dbReference>
<keyword evidence="1" id="KW-0614">Plasmid</keyword>
<evidence type="ECO:0000313" key="4">
    <source>
        <dbReference type="Proteomes" id="UP000595064"/>
    </source>
</evidence>
<dbReference type="Proteomes" id="UP000183417">
    <property type="component" value="Unassembled WGS sequence"/>
</dbReference>
<geneLocation type="plasmid" evidence="1 4">
    <name>unnamed</name>
</geneLocation>
<gene>
    <name evidence="1" type="ORF">I6G47_33000</name>
    <name evidence="2" type="ORF">SAMN05421547_10870</name>
</gene>
<dbReference type="KEGG" id="dla:I6G47_33000"/>
<sequence>MLKPLIIPVIHHRDRETTLAEAKLAIECDADGVMLISHAGKDEELLEVAGAAQRASRLFPVGVNLLSMSAIDAAKRAQELGLSWVWADAMGVTSRGLDELGQRLQDFARTHPHMTLFAGVAFKYQEPEPDPVEAAHQARLAGFVPTTSGAATGQAPDIEKIRSMGRSGVLAIASGMTPENVGSYAPFLTHVFVATGVGRTEHHIDPAKLSRLVKVAREAALEGADIYGLMADMMASSLTGRMMGFSREELIARFKASQPNAMAFRQLVLKSLADAKAAMVSRADGAQFTGPVIDLTAMKH</sequence>
<dbReference type="RefSeq" id="WP_047219297.1">
    <property type="nucleotide sequence ID" value="NZ_CP065749.1"/>
</dbReference>
<dbReference type="EMBL" id="FNPE01000008">
    <property type="protein sequence ID" value="SDY80897.1"/>
    <property type="molecule type" value="Genomic_DNA"/>
</dbReference>
<protein>
    <submittedName>
        <fullName evidence="2">Uncharacterized protein</fullName>
    </submittedName>
</protein>